<comment type="caution">
    <text evidence="2">The sequence shown here is derived from an EMBL/GenBank/DDBJ whole genome shotgun (WGS) entry which is preliminary data.</text>
</comment>
<reference evidence="2" key="2">
    <citation type="submission" date="2021-02" db="EMBL/GenBank/DDBJ databases">
        <authorList>
            <person name="Kimball J.A."/>
            <person name="Haas M.W."/>
            <person name="Macchietto M."/>
            <person name="Kono T."/>
            <person name="Duquette J."/>
            <person name="Shao M."/>
        </authorList>
    </citation>
    <scope>NUCLEOTIDE SEQUENCE</scope>
    <source>
        <tissue evidence="2">Fresh leaf tissue</tissue>
    </source>
</reference>
<feature type="compositionally biased region" description="Pro residues" evidence="1">
    <location>
        <begin position="1"/>
        <end position="24"/>
    </location>
</feature>
<reference evidence="2" key="1">
    <citation type="journal article" date="2021" name="bioRxiv">
        <title>Whole Genome Assembly and Annotation of Northern Wild Rice, Zizania palustris L., Supports a Whole Genome Duplication in the Zizania Genus.</title>
        <authorList>
            <person name="Haas M."/>
            <person name="Kono T."/>
            <person name="Macchietto M."/>
            <person name="Millas R."/>
            <person name="McGilp L."/>
            <person name="Shao M."/>
            <person name="Duquette J."/>
            <person name="Hirsch C.N."/>
            <person name="Kimball J."/>
        </authorList>
    </citation>
    <scope>NUCLEOTIDE SEQUENCE</scope>
    <source>
        <tissue evidence="2">Fresh leaf tissue</tissue>
    </source>
</reference>
<dbReference type="Proteomes" id="UP000729402">
    <property type="component" value="Unassembled WGS sequence"/>
</dbReference>
<name>A0A8J6BRV6_ZIZPA</name>
<gene>
    <name evidence="2" type="ORF">GUJ93_ZPchr0010g9754</name>
</gene>
<evidence type="ECO:0000256" key="1">
    <source>
        <dbReference type="SAM" id="MobiDB-lite"/>
    </source>
</evidence>
<evidence type="ECO:0000313" key="2">
    <source>
        <dbReference type="EMBL" id="KAG8088678.1"/>
    </source>
</evidence>
<keyword evidence="3" id="KW-1185">Reference proteome</keyword>
<sequence length="77" mass="7774">MPPALACFRPPPPIPAPTTAPPLAPRVTTSPTPSIPAGPIHAAAIDLLPSASATHRCLHYPPVPPKPVGVAVSTAHL</sequence>
<feature type="region of interest" description="Disordered" evidence="1">
    <location>
        <begin position="1"/>
        <end position="38"/>
    </location>
</feature>
<dbReference type="EMBL" id="JAAALK010000082">
    <property type="protein sequence ID" value="KAG8088678.1"/>
    <property type="molecule type" value="Genomic_DNA"/>
</dbReference>
<proteinExistence type="predicted"/>
<protein>
    <submittedName>
        <fullName evidence="2">Uncharacterized protein</fullName>
    </submittedName>
</protein>
<evidence type="ECO:0000313" key="3">
    <source>
        <dbReference type="Proteomes" id="UP000729402"/>
    </source>
</evidence>
<accession>A0A8J6BRV6</accession>
<dbReference type="AlphaFoldDB" id="A0A8J6BRV6"/>
<organism evidence="2 3">
    <name type="scientific">Zizania palustris</name>
    <name type="common">Northern wild rice</name>
    <dbReference type="NCBI Taxonomy" id="103762"/>
    <lineage>
        <taxon>Eukaryota</taxon>
        <taxon>Viridiplantae</taxon>
        <taxon>Streptophyta</taxon>
        <taxon>Embryophyta</taxon>
        <taxon>Tracheophyta</taxon>
        <taxon>Spermatophyta</taxon>
        <taxon>Magnoliopsida</taxon>
        <taxon>Liliopsida</taxon>
        <taxon>Poales</taxon>
        <taxon>Poaceae</taxon>
        <taxon>BOP clade</taxon>
        <taxon>Oryzoideae</taxon>
        <taxon>Oryzeae</taxon>
        <taxon>Zizaniinae</taxon>
        <taxon>Zizania</taxon>
    </lineage>
</organism>